<feature type="compositionally biased region" description="Basic residues" evidence="1">
    <location>
        <begin position="36"/>
        <end position="46"/>
    </location>
</feature>
<evidence type="ECO:0000313" key="3">
    <source>
        <dbReference type="Proteomes" id="UP001195483"/>
    </source>
</evidence>
<gene>
    <name evidence="2" type="ORF">CHS0354_014846</name>
</gene>
<feature type="region of interest" description="Disordered" evidence="1">
    <location>
        <begin position="191"/>
        <end position="237"/>
    </location>
</feature>
<evidence type="ECO:0000313" key="2">
    <source>
        <dbReference type="EMBL" id="KAK3580368.1"/>
    </source>
</evidence>
<accession>A0AAE0RVM2</accession>
<sequence length="264" mass="29844">MPTTHSGEGSQPIRETRTKYTDTTQPGNMKQNTHGGSKRGRRKTKTNRNLLPEKRNQKNKPRITQISPTRTKARKTYDCTTLVTTEREDQRKEQHGLLDERTGGGCATRGRYQHGGRVPRSINYHTESFCRAIENINFQAPSRLDGDLQLYKHLAGGVAFSWGWLGCVPGYEDCGSRCGQKVSKDTTRQLLSEGNLQNQSDEDETTTTYETKPQSKTNQDNETPKGQNPNKSNPYITIKYKFDAVTHPTTKYAKDMEETSSQPP</sequence>
<comment type="caution">
    <text evidence="2">The sequence shown here is derived from an EMBL/GenBank/DDBJ whole genome shotgun (WGS) entry which is preliminary data.</text>
</comment>
<feature type="region of interest" description="Disordered" evidence="1">
    <location>
        <begin position="1"/>
        <end position="76"/>
    </location>
</feature>
<protein>
    <submittedName>
        <fullName evidence="2">Uncharacterized protein</fullName>
    </submittedName>
</protein>
<name>A0AAE0RVM2_9BIVA</name>
<dbReference type="AlphaFoldDB" id="A0AAE0RVM2"/>
<organism evidence="2 3">
    <name type="scientific">Potamilus streckersoni</name>
    <dbReference type="NCBI Taxonomy" id="2493646"/>
    <lineage>
        <taxon>Eukaryota</taxon>
        <taxon>Metazoa</taxon>
        <taxon>Spiralia</taxon>
        <taxon>Lophotrochozoa</taxon>
        <taxon>Mollusca</taxon>
        <taxon>Bivalvia</taxon>
        <taxon>Autobranchia</taxon>
        <taxon>Heteroconchia</taxon>
        <taxon>Palaeoheterodonta</taxon>
        <taxon>Unionida</taxon>
        <taxon>Unionoidea</taxon>
        <taxon>Unionidae</taxon>
        <taxon>Ambleminae</taxon>
        <taxon>Lampsilini</taxon>
        <taxon>Potamilus</taxon>
    </lineage>
</organism>
<dbReference type="Proteomes" id="UP001195483">
    <property type="component" value="Unassembled WGS sequence"/>
</dbReference>
<reference evidence="2" key="3">
    <citation type="submission" date="2023-05" db="EMBL/GenBank/DDBJ databases">
        <authorList>
            <person name="Smith C.H."/>
        </authorList>
    </citation>
    <scope>NUCLEOTIDE SEQUENCE</scope>
    <source>
        <strain evidence="2">CHS0354</strain>
        <tissue evidence="2">Mantle</tissue>
    </source>
</reference>
<proteinExistence type="predicted"/>
<feature type="compositionally biased region" description="Polar residues" evidence="1">
    <location>
        <begin position="21"/>
        <end position="32"/>
    </location>
</feature>
<feature type="compositionally biased region" description="Polar residues" evidence="1">
    <location>
        <begin position="212"/>
        <end position="235"/>
    </location>
</feature>
<evidence type="ECO:0000256" key="1">
    <source>
        <dbReference type="SAM" id="MobiDB-lite"/>
    </source>
</evidence>
<reference evidence="2" key="1">
    <citation type="journal article" date="2021" name="Genome Biol. Evol.">
        <title>A High-Quality Reference Genome for a Parasitic Bivalve with Doubly Uniparental Inheritance (Bivalvia: Unionida).</title>
        <authorList>
            <person name="Smith C.H."/>
        </authorList>
    </citation>
    <scope>NUCLEOTIDE SEQUENCE</scope>
    <source>
        <strain evidence="2">CHS0354</strain>
    </source>
</reference>
<keyword evidence="3" id="KW-1185">Reference proteome</keyword>
<reference evidence="2" key="2">
    <citation type="journal article" date="2021" name="Genome Biol. Evol.">
        <title>Developing a high-quality reference genome for a parasitic bivalve with doubly uniparental inheritance (Bivalvia: Unionida).</title>
        <authorList>
            <person name="Smith C.H."/>
        </authorList>
    </citation>
    <scope>NUCLEOTIDE SEQUENCE</scope>
    <source>
        <strain evidence="2">CHS0354</strain>
        <tissue evidence="2">Mantle</tissue>
    </source>
</reference>
<dbReference type="EMBL" id="JAEAOA010000907">
    <property type="protein sequence ID" value="KAK3580368.1"/>
    <property type="molecule type" value="Genomic_DNA"/>
</dbReference>